<proteinExistence type="predicted"/>
<evidence type="ECO:0000256" key="1">
    <source>
        <dbReference type="SAM" id="Coils"/>
    </source>
</evidence>
<name>A0A5C5G5J7_9BASI</name>
<reference evidence="3 4" key="1">
    <citation type="submission" date="2019-03" db="EMBL/GenBank/DDBJ databases">
        <title>Rhodosporidium diobovatum UCD-FST 08-225 genome sequencing, assembly, and annotation.</title>
        <authorList>
            <person name="Fakankun I.U."/>
            <person name="Fristensky B."/>
            <person name="Levin D.B."/>
        </authorList>
    </citation>
    <scope>NUCLEOTIDE SEQUENCE [LARGE SCALE GENOMIC DNA]</scope>
    <source>
        <strain evidence="3 4">UCD-FST 08-225</strain>
    </source>
</reference>
<organism evidence="3 4">
    <name type="scientific">Rhodotorula diobovata</name>
    <dbReference type="NCBI Taxonomy" id="5288"/>
    <lineage>
        <taxon>Eukaryota</taxon>
        <taxon>Fungi</taxon>
        <taxon>Dikarya</taxon>
        <taxon>Basidiomycota</taxon>
        <taxon>Pucciniomycotina</taxon>
        <taxon>Microbotryomycetes</taxon>
        <taxon>Sporidiobolales</taxon>
        <taxon>Sporidiobolaceae</taxon>
        <taxon>Rhodotorula</taxon>
    </lineage>
</organism>
<dbReference type="Proteomes" id="UP000311382">
    <property type="component" value="Unassembled WGS sequence"/>
</dbReference>
<sequence length="471" mass="49371">MYGGSASSGGRWSLGAKTYRAPTEGERLREAQDRLVREGERRKIHEIKHEERHIRKQRELQREAARVNHQALGFERGVHGAPMMAGGLVAPSPRIRASSFGSYGGRPAGLLGSPATGMLGSPGMGMLGGLGGGALVRSRSRSRDRALIRGERLALEDARRRETELARIRAERARLEAEAVRKQRTASGMRHERAALAAANQAILASPRMSPALLPYGHHGGGGTMLRRTHSWSGALPGTMGGSPYLGGVGGLHAGGHHHHHHLSSPRVAPVPVPVPVHTPHMHGLHHGGGLPLRARTPSPARLGMSPRLLARTPSPRVVNYNTFNVSPRVGGLGGGYGGVGDLGALDDLTLHERGMVDPPLFGDGLLDGVGGVGGMGGMPGAFGAGALDFVVTDEARVPGRPVARDLGFVEGLSSRMSGGGLLSEDDRLNLAIEDLTAQAQTRGANGVLQVETGEDLGGEIVVRGRAVVLA</sequence>
<dbReference type="AlphaFoldDB" id="A0A5C5G5J7"/>
<gene>
    <name evidence="3" type="ORF">DMC30DRAFT_279618</name>
</gene>
<accession>A0A5C5G5J7</accession>
<feature type="region of interest" description="Disordered" evidence="2">
    <location>
        <begin position="1"/>
        <end position="27"/>
    </location>
</feature>
<dbReference type="EMBL" id="SOZI01000008">
    <property type="protein sequence ID" value="TNY23779.1"/>
    <property type="molecule type" value="Genomic_DNA"/>
</dbReference>
<comment type="caution">
    <text evidence="3">The sequence shown here is derived from an EMBL/GenBank/DDBJ whole genome shotgun (WGS) entry which is preliminary data.</text>
</comment>
<evidence type="ECO:0000313" key="4">
    <source>
        <dbReference type="Proteomes" id="UP000311382"/>
    </source>
</evidence>
<dbReference type="OrthoDB" id="2530250at2759"/>
<evidence type="ECO:0000256" key="2">
    <source>
        <dbReference type="SAM" id="MobiDB-lite"/>
    </source>
</evidence>
<evidence type="ECO:0000313" key="3">
    <source>
        <dbReference type="EMBL" id="TNY23779.1"/>
    </source>
</evidence>
<keyword evidence="4" id="KW-1185">Reference proteome</keyword>
<keyword evidence="1" id="KW-0175">Coiled coil</keyword>
<feature type="coiled-coil region" evidence="1">
    <location>
        <begin position="158"/>
        <end position="185"/>
    </location>
</feature>
<protein>
    <submittedName>
        <fullName evidence="3">Uncharacterized protein</fullName>
    </submittedName>
</protein>